<dbReference type="EMBL" id="HBFB01037932">
    <property type="protein sequence ID" value="CAD8697154.1"/>
    <property type="molecule type" value="Transcribed_RNA"/>
</dbReference>
<reference evidence="7" key="1">
    <citation type="submission" date="2021-01" db="EMBL/GenBank/DDBJ databases">
        <authorList>
            <person name="Corre E."/>
            <person name="Pelletier E."/>
            <person name="Niang G."/>
            <person name="Scheremetjew M."/>
            <person name="Finn R."/>
            <person name="Kale V."/>
            <person name="Holt S."/>
            <person name="Cochrane G."/>
            <person name="Meng A."/>
            <person name="Brown T."/>
            <person name="Cohen L."/>
        </authorList>
    </citation>
    <scope>NUCLEOTIDE SEQUENCE</scope>
    <source>
        <strain evidence="7">SAG 11-49</strain>
    </source>
</reference>
<dbReference type="Gene3D" id="3.40.50.720">
    <property type="entry name" value="NAD(P)-binding Rossmann-like Domain"/>
    <property type="match status" value="1"/>
</dbReference>
<feature type="domain" description="Enoyl reductase (ER)" evidence="6">
    <location>
        <begin position="88"/>
        <end position="418"/>
    </location>
</feature>
<comment type="similarity">
    <text evidence="5">Belongs to the zinc-containing alcohol dehydrogenase family.</text>
</comment>
<dbReference type="GO" id="GO:0016616">
    <property type="term" value="F:oxidoreductase activity, acting on the CH-OH group of donors, NAD or NADP as acceptor"/>
    <property type="evidence" value="ECO:0007669"/>
    <property type="project" value="InterPro"/>
</dbReference>
<name>A0A7S0X1P8_9CHLO</name>
<dbReference type="GO" id="GO:0008270">
    <property type="term" value="F:zinc ion binding"/>
    <property type="evidence" value="ECO:0007669"/>
    <property type="project" value="InterPro"/>
</dbReference>
<evidence type="ECO:0000256" key="2">
    <source>
        <dbReference type="ARBA" id="ARBA00022723"/>
    </source>
</evidence>
<dbReference type="PROSITE" id="PS00059">
    <property type="entry name" value="ADH_ZINC"/>
    <property type="match status" value="1"/>
</dbReference>
<dbReference type="SUPFAM" id="SSF50129">
    <property type="entry name" value="GroES-like"/>
    <property type="match status" value="1"/>
</dbReference>
<comment type="cofactor">
    <cofactor evidence="1 5">
        <name>Zn(2+)</name>
        <dbReference type="ChEBI" id="CHEBI:29105"/>
    </cofactor>
</comment>
<evidence type="ECO:0000256" key="3">
    <source>
        <dbReference type="ARBA" id="ARBA00022833"/>
    </source>
</evidence>
<evidence type="ECO:0000256" key="4">
    <source>
        <dbReference type="ARBA" id="ARBA00023002"/>
    </source>
</evidence>
<dbReference type="SUPFAM" id="SSF51735">
    <property type="entry name" value="NAD(P)-binding Rossmann-fold domains"/>
    <property type="match status" value="1"/>
</dbReference>
<dbReference type="InterPro" id="IPR002328">
    <property type="entry name" value="ADH_Zn_CS"/>
</dbReference>
<dbReference type="Gene3D" id="3.90.180.10">
    <property type="entry name" value="Medium-chain alcohol dehydrogenases, catalytic domain"/>
    <property type="match status" value="1"/>
</dbReference>
<organism evidence="7">
    <name type="scientific">Chlamydomonas leiostraca</name>
    <dbReference type="NCBI Taxonomy" id="1034604"/>
    <lineage>
        <taxon>Eukaryota</taxon>
        <taxon>Viridiplantae</taxon>
        <taxon>Chlorophyta</taxon>
        <taxon>core chlorophytes</taxon>
        <taxon>Chlorophyceae</taxon>
        <taxon>CS clade</taxon>
        <taxon>Chlamydomonadales</taxon>
        <taxon>Chlamydomonadaceae</taxon>
        <taxon>Chlamydomonas</taxon>
    </lineage>
</organism>
<proteinExistence type="inferred from homology"/>
<dbReference type="Pfam" id="PF00107">
    <property type="entry name" value="ADH_zinc_N"/>
    <property type="match status" value="1"/>
</dbReference>
<evidence type="ECO:0000313" key="7">
    <source>
        <dbReference type="EMBL" id="CAD8697154.1"/>
    </source>
</evidence>
<keyword evidence="2 5" id="KW-0479">Metal-binding</keyword>
<dbReference type="CDD" id="cd05283">
    <property type="entry name" value="CAD1"/>
    <property type="match status" value="1"/>
</dbReference>
<dbReference type="InterPro" id="IPR013149">
    <property type="entry name" value="ADH-like_C"/>
</dbReference>
<evidence type="ECO:0000256" key="5">
    <source>
        <dbReference type="RuleBase" id="RU361277"/>
    </source>
</evidence>
<dbReference type="InterPro" id="IPR036291">
    <property type="entry name" value="NAD(P)-bd_dom_sf"/>
</dbReference>
<protein>
    <recommendedName>
        <fullName evidence="6">Enoyl reductase (ER) domain-containing protein</fullName>
    </recommendedName>
</protein>
<keyword evidence="3 5" id="KW-0862">Zinc</keyword>
<keyword evidence="4" id="KW-0560">Oxidoreductase</keyword>
<dbReference type="InterPro" id="IPR020843">
    <property type="entry name" value="ER"/>
</dbReference>
<sequence>MPRITARPSAIPATAGREFAILKQLEKPDGSIDAQLFEEYNKRYGNGAAPAKDELSFEEFCALFKKPALNSGSGEGDCAGWAAQDESGHLAPWRFNRRATGPHDVRIQITHAGMCHSDLHQVRNEWKGSKYPMVPGHEIVGIVTEVGSEVKNFKVGDRAGVGCLVNSCQECDFCLKDKEEQYCSKGMIGTYNSVDKDGTMTYGGYSTSVVVNDKFVLHVPDNLPLADSAPLLCAGITVYSPIRHFGFDKPGMHVGVVGLGGLGHMAVKFLKALGVKTTIISTSPGKKDEALKVLGADAFLVSKDETQMAGAAMSMDGLINTVSAPHDLGGLLNLLKTSGTMVCVGAPPEPPAMPTFNMIFRRLKVAGSLIGGIRETQEMLDFCGQHNITCMSEVIPVTEANKAYDRMLKSDVRYRFVIDIQGSLIA</sequence>
<accession>A0A7S0X1P8</accession>
<dbReference type="PANTHER" id="PTHR42683">
    <property type="entry name" value="ALDEHYDE REDUCTASE"/>
    <property type="match status" value="1"/>
</dbReference>
<dbReference type="FunFam" id="3.40.50.720:FF:000022">
    <property type="entry name" value="Cinnamyl alcohol dehydrogenase"/>
    <property type="match status" value="1"/>
</dbReference>
<dbReference type="Pfam" id="PF08240">
    <property type="entry name" value="ADH_N"/>
    <property type="match status" value="1"/>
</dbReference>
<dbReference type="InterPro" id="IPR013154">
    <property type="entry name" value="ADH-like_N"/>
</dbReference>
<dbReference type="InterPro" id="IPR011032">
    <property type="entry name" value="GroES-like_sf"/>
</dbReference>
<evidence type="ECO:0000259" key="6">
    <source>
        <dbReference type="SMART" id="SM00829"/>
    </source>
</evidence>
<gene>
    <name evidence="7" type="ORF">CLEI1391_LOCUS21341</name>
</gene>
<dbReference type="GO" id="GO:0009809">
    <property type="term" value="P:lignin biosynthetic process"/>
    <property type="evidence" value="ECO:0007669"/>
    <property type="project" value="UniProtKB-ARBA"/>
</dbReference>
<evidence type="ECO:0000256" key="1">
    <source>
        <dbReference type="ARBA" id="ARBA00001947"/>
    </source>
</evidence>
<dbReference type="InterPro" id="IPR047109">
    <property type="entry name" value="CAD-like"/>
</dbReference>
<dbReference type="AlphaFoldDB" id="A0A7S0X1P8"/>
<dbReference type="SMART" id="SM00829">
    <property type="entry name" value="PKS_ER"/>
    <property type="match status" value="1"/>
</dbReference>
<dbReference type="FunFam" id="3.90.180.10:FF:000004">
    <property type="entry name" value="probable cinnamyl alcohol dehydrogenase"/>
    <property type="match status" value="1"/>
</dbReference>